<comment type="caution">
    <text evidence="5">The sequence shown here is derived from an EMBL/GenBank/DDBJ whole genome shotgun (WGS) entry which is preliminary data.</text>
</comment>
<keyword evidence="3" id="KW-0067">ATP-binding</keyword>
<dbReference type="InterPro" id="IPR027417">
    <property type="entry name" value="P-loop_NTPase"/>
</dbReference>
<keyword evidence="6" id="KW-1185">Reference proteome</keyword>
<dbReference type="InterPro" id="IPR002611">
    <property type="entry name" value="IstB_ATP-bd"/>
</dbReference>
<proteinExistence type="inferred from homology"/>
<protein>
    <submittedName>
        <fullName evidence="5">IS21-like element helper ATPase IstB</fullName>
    </submittedName>
</protein>
<keyword evidence="2" id="KW-0547">Nucleotide-binding</keyword>
<dbReference type="InterPro" id="IPR003593">
    <property type="entry name" value="AAA+_ATPase"/>
</dbReference>
<dbReference type="RefSeq" id="WP_316776044.1">
    <property type="nucleotide sequence ID" value="NZ_JASMWN010000007.1"/>
</dbReference>
<dbReference type="SUPFAM" id="SSF52540">
    <property type="entry name" value="P-loop containing nucleoside triphosphate hydrolases"/>
    <property type="match status" value="1"/>
</dbReference>
<comment type="similarity">
    <text evidence="1">Belongs to the IS21/IS1162 putative ATP-binding protein family.</text>
</comment>
<name>A0ABU3VDW6_9RHOB</name>
<dbReference type="PIRSF" id="PIRSF003073">
    <property type="entry name" value="DNAC_TnpB_IstB"/>
    <property type="match status" value="1"/>
</dbReference>
<gene>
    <name evidence="5" type="primary">istB</name>
    <name evidence="5" type="ORF">QO231_11000</name>
</gene>
<feature type="domain" description="AAA+ ATPase" evidence="4">
    <location>
        <begin position="93"/>
        <end position="229"/>
    </location>
</feature>
<dbReference type="Gene3D" id="3.40.50.300">
    <property type="entry name" value="P-loop containing nucleotide triphosphate hydrolases"/>
    <property type="match status" value="1"/>
</dbReference>
<reference evidence="6" key="1">
    <citation type="submission" date="2023-05" db="EMBL/GenBank/DDBJ databases">
        <title>Sedimentitalea sp. nov. JM2-8.</title>
        <authorList>
            <person name="Huang J."/>
        </authorList>
    </citation>
    <scope>NUCLEOTIDE SEQUENCE [LARGE SCALE GENOMIC DNA]</scope>
    <source>
        <strain evidence="6">KHS03</strain>
    </source>
</reference>
<dbReference type="InterPro" id="IPR047661">
    <property type="entry name" value="IstB"/>
</dbReference>
<dbReference type="Proteomes" id="UP001255416">
    <property type="component" value="Unassembled WGS sequence"/>
</dbReference>
<evidence type="ECO:0000313" key="6">
    <source>
        <dbReference type="Proteomes" id="UP001255416"/>
    </source>
</evidence>
<evidence type="ECO:0000259" key="4">
    <source>
        <dbReference type="SMART" id="SM00382"/>
    </source>
</evidence>
<dbReference type="PANTHER" id="PTHR30050">
    <property type="entry name" value="CHROMOSOMAL REPLICATION INITIATOR PROTEIN DNAA"/>
    <property type="match status" value="1"/>
</dbReference>
<dbReference type="InterPro" id="IPR028350">
    <property type="entry name" value="DNAC/IstB-like"/>
</dbReference>
<organism evidence="5 6">
    <name type="scientific">Sedimentitalea todarodis</name>
    <dbReference type="NCBI Taxonomy" id="1631240"/>
    <lineage>
        <taxon>Bacteria</taxon>
        <taxon>Pseudomonadati</taxon>
        <taxon>Pseudomonadota</taxon>
        <taxon>Alphaproteobacteria</taxon>
        <taxon>Rhodobacterales</taxon>
        <taxon>Paracoccaceae</taxon>
        <taxon>Sedimentitalea</taxon>
    </lineage>
</organism>
<dbReference type="Pfam" id="PF01695">
    <property type="entry name" value="IstB_IS21"/>
    <property type="match status" value="1"/>
</dbReference>
<dbReference type="CDD" id="cd00009">
    <property type="entry name" value="AAA"/>
    <property type="match status" value="1"/>
</dbReference>
<evidence type="ECO:0000313" key="5">
    <source>
        <dbReference type="EMBL" id="MDU9004377.1"/>
    </source>
</evidence>
<accession>A0ABU3VDW6</accession>
<evidence type="ECO:0000256" key="3">
    <source>
        <dbReference type="ARBA" id="ARBA00022840"/>
    </source>
</evidence>
<evidence type="ECO:0000256" key="1">
    <source>
        <dbReference type="ARBA" id="ARBA00008059"/>
    </source>
</evidence>
<dbReference type="PANTHER" id="PTHR30050:SF4">
    <property type="entry name" value="ATP-BINDING PROTEIN RV3427C IN INSERTION SEQUENCE-RELATED"/>
    <property type="match status" value="1"/>
</dbReference>
<evidence type="ECO:0000256" key="2">
    <source>
        <dbReference type="ARBA" id="ARBA00022741"/>
    </source>
</evidence>
<dbReference type="NCBIfam" id="NF038214">
    <property type="entry name" value="IS21_help_AAA"/>
    <property type="match status" value="1"/>
</dbReference>
<dbReference type="EMBL" id="JASMWN010000007">
    <property type="protein sequence ID" value="MDU9004377.1"/>
    <property type="molecule type" value="Genomic_DNA"/>
</dbReference>
<dbReference type="SMART" id="SM00382">
    <property type="entry name" value="AAA"/>
    <property type="match status" value="1"/>
</dbReference>
<sequence length="285" mass="31000">MNALIDQLTALRLHGMAACAHDLLSARKPPSLTTAIKQLIDAETVERRVRSIQYQMRIAKFPHHKDFATFDYGVAAITQTQIEPFCTGQFTEEAHNLILVGGTGTGKTHIAIALGTTLINNGKKARFFNAVDLINALIKEQAGGNAGKIIRQLSALDCVIIDELGYIPFPKSGGAQLFHLISKLYEKTSVIITTNLEFGEWVSVFGEPKMTTALLVRVTHHCAIIETGNTTYRFAQSKRRRKTKNVTQAKPPDGLAISGRPDWGPCATYGGSISNAETGSALNAH</sequence>